<dbReference type="AlphaFoldDB" id="A0ABD5IT76"/>
<feature type="transmembrane region" description="Helical" evidence="1">
    <location>
        <begin position="100"/>
        <end position="118"/>
    </location>
</feature>
<dbReference type="InterPro" id="IPR014509">
    <property type="entry name" value="YjdF-like"/>
</dbReference>
<keyword evidence="1" id="KW-1133">Transmembrane helix</keyword>
<feature type="transmembrane region" description="Helical" evidence="1">
    <location>
        <begin position="59"/>
        <end position="80"/>
    </location>
</feature>
<reference evidence="2 3" key="1">
    <citation type="submission" date="2023-03" db="EMBL/GenBank/DDBJ databases">
        <title>Bacillus Genome Sequencing.</title>
        <authorList>
            <person name="Dunlap C."/>
        </authorList>
    </citation>
    <scope>NUCLEOTIDE SEQUENCE [LARGE SCALE GENOMIC DNA]</scope>
    <source>
        <strain evidence="2 3">NRS-38</strain>
    </source>
</reference>
<name>A0ABD5IT76_9BACL</name>
<feature type="transmembrane region" description="Helical" evidence="1">
    <location>
        <begin position="34"/>
        <end position="52"/>
    </location>
</feature>
<keyword evidence="1" id="KW-0812">Transmembrane</keyword>
<feature type="transmembrane region" description="Helical" evidence="1">
    <location>
        <begin position="130"/>
        <end position="149"/>
    </location>
</feature>
<keyword evidence="1" id="KW-0472">Membrane</keyword>
<organism evidence="2 3">
    <name type="scientific">Anoxybacteroides rupiense</name>
    <dbReference type="NCBI Taxonomy" id="311460"/>
    <lineage>
        <taxon>Bacteria</taxon>
        <taxon>Bacillati</taxon>
        <taxon>Bacillota</taxon>
        <taxon>Bacilli</taxon>
        <taxon>Bacillales</taxon>
        <taxon>Anoxybacillaceae</taxon>
        <taxon>Anoxybacteroides</taxon>
    </lineage>
</organism>
<accession>A0ABD5IT76</accession>
<dbReference type="Pfam" id="PF09997">
    <property type="entry name" value="DUF2238"/>
    <property type="match status" value="1"/>
</dbReference>
<dbReference type="RefSeq" id="WP_328217744.1">
    <property type="nucleotide sequence ID" value="NZ_JARTLI010000007.1"/>
</dbReference>
<evidence type="ECO:0000256" key="1">
    <source>
        <dbReference type="SAM" id="Phobius"/>
    </source>
</evidence>
<protein>
    <submittedName>
        <fullName evidence="2">DUF2238 domain-containing protein</fullName>
    </submittedName>
</protein>
<gene>
    <name evidence="2" type="ORF">P9850_06530</name>
</gene>
<sequence>MATSQHLKEHLVLLFLVTAALIWSAVKPASYLTWLLEVSPAVAGLLIAILLYRRFRLTTLSYAIISLLAISMFIGGHYVYSNVPLFNWVKDTFDLERNHYDRFGHFLKGLFAIVLREILLRKTSLTQDGWLFLIVMSMMLAIAALYEIIEWMIGQLAKQVKQVQDFLGTQGDIWDTQWDMLFCLIGSILAWLALSKIHDRFLKKPL</sequence>
<evidence type="ECO:0000313" key="3">
    <source>
        <dbReference type="Proteomes" id="UP001339962"/>
    </source>
</evidence>
<dbReference type="PIRSF" id="PIRSF020606">
    <property type="entry name" value="UCP020606"/>
    <property type="match status" value="1"/>
</dbReference>
<dbReference type="Proteomes" id="UP001339962">
    <property type="component" value="Unassembled WGS sequence"/>
</dbReference>
<dbReference type="EMBL" id="JARTLI010000007">
    <property type="protein sequence ID" value="MED5051517.1"/>
    <property type="molecule type" value="Genomic_DNA"/>
</dbReference>
<proteinExistence type="predicted"/>
<comment type="caution">
    <text evidence="2">The sequence shown here is derived from an EMBL/GenBank/DDBJ whole genome shotgun (WGS) entry which is preliminary data.</text>
</comment>
<feature type="transmembrane region" description="Helical" evidence="1">
    <location>
        <begin position="176"/>
        <end position="194"/>
    </location>
</feature>
<dbReference type="InterPro" id="IPR058534">
    <property type="entry name" value="YjdF"/>
</dbReference>
<evidence type="ECO:0000313" key="2">
    <source>
        <dbReference type="EMBL" id="MED5051517.1"/>
    </source>
</evidence>